<proteinExistence type="predicted"/>
<protein>
    <submittedName>
        <fullName evidence="1">Uncharacterized protein</fullName>
    </submittedName>
</protein>
<gene>
    <name evidence="1" type="ORF">MNBD_GAMMA09-1676</name>
</gene>
<dbReference type="AlphaFoldDB" id="A0A3B0XM13"/>
<dbReference type="SUPFAM" id="SSF50998">
    <property type="entry name" value="Quinoprotein alcohol dehydrogenase-like"/>
    <property type="match status" value="1"/>
</dbReference>
<name>A0A3B0XM13_9ZZZZ</name>
<sequence>PNANNIVVALGISADGKTVYAGGDFTTMGVAGVSRNYLAAIGTDGSLASWDPNVNNSVRALVISVDGKTVYVGGWLTNVAGTNRGYLAAIGTDGSLGSWNPRADSIVYALAVSADGKTVYMGGRFSNIGVVLRGNFAAIGTDGVLK</sequence>
<dbReference type="EMBL" id="UOFI01000151">
    <property type="protein sequence ID" value="VAW69358.1"/>
    <property type="molecule type" value="Genomic_DNA"/>
</dbReference>
<dbReference type="InterPro" id="IPR011047">
    <property type="entry name" value="Quinoprotein_ADH-like_sf"/>
</dbReference>
<reference evidence="1" key="1">
    <citation type="submission" date="2018-06" db="EMBL/GenBank/DDBJ databases">
        <authorList>
            <person name="Zhirakovskaya E."/>
        </authorList>
    </citation>
    <scope>NUCLEOTIDE SEQUENCE</scope>
</reference>
<evidence type="ECO:0000313" key="1">
    <source>
        <dbReference type="EMBL" id="VAW69358.1"/>
    </source>
</evidence>
<accession>A0A3B0XM13</accession>
<dbReference type="Gene3D" id="2.80.10.50">
    <property type="match status" value="1"/>
</dbReference>
<feature type="non-terminal residue" evidence="1">
    <location>
        <position position="1"/>
    </location>
</feature>
<organism evidence="1">
    <name type="scientific">hydrothermal vent metagenome</name>
    <dbReference type="NCBI Taxonomy" id="652676"/>
    <lineage>
        <taxon>unclassified sequences</taxon>
        <taxon>metagenomes</taxon>
        <taxon>ecological metagenomes</taxon>
    </lineage>
</organism>